<feature type="transmembrane region" description="Helical" evidence="1">
    <location>
        <begin position="967"/>
        <end position="990"/>
    </location>
</feature>
<evidence type="ECO:0000313" key="3">
    <source>
        <dbReference type="Proteomes" id="UP000470384"/>
    </source>
</evidence>
<feature type="transmembrane region" description="Helical" evidence="1">
    <location>
        <begin position="917"/>
        <end position="938"/>
    </location>
</feature>
<dbReference type="Gene3D" id="1.20.1640.10">
    <property type="entry name" value="Multidrug efflux transporter AcrB transmembrane domain"/>
    <property type="match status" value="2"/>
</dbReference>
<protein>
    <submittedName>
        <fullName evidence="2">AcrB/AcrD/AcrF family protein</fullName>
    </submittedName>
</protein>
<dbReference type="PRINTS" id="PR00702">
    <property type="entry name" value="ACRIFLAVINRP"/>
</dbReference>
<keyword evidence="1" id="KW-0472">Membrane</keyword>
<keyword evidence="1" id="KW-0812">Transmembrane</keyword>
<feature type="transmembrane region" description="Helical" evidence="1">
    <location>
        <begin position="358"/>
        <end position="379"/>
    </location>
</feature>
<dbReference type="PANTHER" id="PTHR32063">
    <property type="match status" value="1"/>
</dbReference>
<dbReference type="InterPro" id="IPR027463">
    <property type="entry name" value="AcrB_DN_DC_subdom"/>
</dbReference>
<feature type="transmembrane region" description="Helical" evidence="1">
    <location>
        <begin position="12"/>
        <end position="33"/>
    </location>
</feature>
<keyword evidence="3" id="KW-1185">Reference proteome</keyword>
<feature type="transmembrane region" description="Helical" evidence="1">
    <location>
        <begin position="428"/>
        <end position="450"/>
    </location>
</feature>
<dbReference type="SUPFAM" id="SSF82866">
    <property type="entry name" value="Multidrug efflux transporter AcrB transmembrane domain"/>
    <property type="match status" value="2"/>
</dbReference>
<dbReference type="InterPro" id="IPR001036">
    <property type="entry name" value="Acrflvin-R"/>
</dbReference>
<organism evidence="2 3">
    <name type="scientific">Pyruvatibacter mobilis</name>
    <dbReference type="NCBI Taxonomy" id="1712261"/>
    <lineage>
        <taxon>Bacteria</taxon>
        <taxon>Pseudomonadati</taxon>
        <taxon>Pseudomonadota</taxon>
        <taxon>Alphaproteobacteria</taxon>
        <taxon>Hyphomicrobiales</taxon>
        <taxon>Parvibaculaceae</taxon>
        <taxon>Pyruvatibacter</taxon>
    </lineage>
</organism>
<gene>
    <name evidence="2" type="ORF">GTQ45_06960</name>
</gene>
<dbReference type="GO" id="GO:0042910">
    <property type="term" value="F:xenobiotic transmembrane transporter activity"/>
    <property type="evidence" value="ECO:0007669"/>
    <property type="project" value="TreeGrafter"/>
</dbReference>
<feature type="transmembrane region" description="Helical" evidence="1">
    <location>
        <begin position="530"/>
        <end position="550"/>
    </location>
</feature>
<feature type="transmembrane region" description="Helical" evidence="1">
    <location>
        <begin position="862"/>
        <end position="884"/>
    </location>
</feature>
<keyword evidence="1" id="KW-1133">Transmembrane helix</keyword>
<proteinExistence type="predicted"/>
<dbReference type="Gene3D" id="3.30.70.1320">
    <property type="entry name" value="Multidrug efflux transporter AcrB pore domain like"/>
    <property type="match status" value="1"/>
</dbReference>
<accession>A0A845QBD9</accession>
<dbReference type="OrthoDB" id="9798415at2"/>
<dbReference type="EMBL" id="WXYQ01000005">
    <property type="protein sequence ID" value="NBG95470.1"/>
    <property type="molecule type" value="Genomic_DNA"/>
</dbReference>
<feature type="transmembrane region" description="Helical" evidence="1">
    <location>
        <begin position="1010"/>
        <end position="1036"/>
    </location>
</feature>
<evidence type="ECO:0000313" key="2">
    <source>
        <dbReference type="EMBL" id="NBG95470.1"/>
    </source>
</evidence>
<evidence type="ECO:0000256" key="1">
    <source>
        <dbReference type="SAM" id="Phobius"/>
    </source>
</evidence>
<feature type="transmembrane region" description="Helical" evidence="1">
    <location>
        <begin position="456"/>
        <end position="479"/>
    </location>
</feature>
<dbReference type="GO" id="GO:0005886">
    <property type="term" value="C:plasma membrane"/>
    <property type="evidence" value="ECO:0007669"/>
    <property type="project" value="TreeGrafter"/>
</dbReference>
<dbReference type="GeneID" id="300655065"/>
<name>A0A845QBD9_9HYPH</name>
<dbReference type="Gene3D" id="3.30.70.1430">
    <property type="entry name" value="Multidrug efflux transporter AcrB pore domain"/>
    <property type="match status" value="2"/>
</dbReference>
<sequence>MNPLVATAVSRTRTVLTTMVLLILAGITSYISIPKEADPDIPIPFFFVSLPYPGISPEDGERLLVRPMETELRTLEGLKEITAFSTQGMAGIILEFDVDFDKDDALQDVREKVDLARAEIPQEAEEPVVTEFNTSLFPVLVVAISGDVPERTLLAKARRLQDAIEAIPTVLEAKLVGDREELLEVVIDPVKLESYNVSQVELINAVSLNNQLVAAGALDTGQGRFNVKLPGLFENREDVMSLAVKSSGEGVVTLGDLAEIRRTFKDAESFARFNGGPAIVIEVTKRLGSNIVLTNEAVRKAVEEETRTWPKDIRISYTQDQSSWIFRSINSLEASIITAISLVMIVVVAALGMRSALLVGVAIPTSFLIGFFLLALSGLTLNMMVMFGLLLAVGMLVDGAIVIVEFADRKMAEGMSRVEAYVSASSRMFWPIISSTATTLAAFLPMLLWPGVSGEFMSYLPLTLIFVLMASLITALIFLPVLGSIFGKAEAANQATLAMLSGAETGDIRALEGMTGAYVRLLDRLVKRPFTVMLATIGVLVSIFMLYSAFNNGVEFFVETEPEQAAVLVSARGNLSAAEMLGLVKEVEEIVIDVAGVQSVFTQTGPGQGGPGQGGDAPADMIGRISIELAPYEERRPGAIILEEIRERTRDMPGINVEVRKREDGPPTGKDVQIQLSSNDPVALREMTRKVREHLENNVDDLIDIEDTLPLPGIEWVLKIDREQAGRFGADVSAVGATVQMVTNGILVGTYRPDDADDEVDIRARFPITDRSIDQLDQLRLRTPNGLVPLSNFVTRVPAQQVNEITRKDGIQVMDVKANTVEGVLADDKVREVREWLETEANIDPRVNWRFRGADEDQAESAAFLGNAMIAALFLMFIILLTQFNSFYHSVLTLSAVIMSTIGVLLGMVITGQTFSVIMTGTGIVALAGIVVNNNIVLIDTFQGLLARGMEPVEAVLRTAGQRLRPVLLTTITTICGLLPMATQINVGFFDRTVTYGGPVAVWWVQLSTAIISGLSFATLLTLVVTPVMLAAPAVLRESWPGYRDGILRFIPGLGNRRQRQGFGAAE</sequence>
<dbReference type="Proteomes" id="UP000470384">
    <property type="component" value="Unassembled WGS sequence"/>
</dbReference>
<comment type="caution">
    <text evidence="2">The sequence shown here is derived from an EMBL/GenBank/DDBJ whole genome shotgun (WGS) entry which is preliminary data.</text>
</comment>
<dbReference type="Gene3D" id="3.30.70.1440">
    <property type="entry name" value="Multidrug efflux transporter AcrB pore domain"/>
    <property type="match status" value="1"/>
</dbReference>
<feature type="transmembrane region" description="Helical" evidence="1">
    <location>
        <begin position="332"/>
        <end position="351"/>
    </location>
</feature>
<dbReference type="PANTHER" id="PTHR32063:SF0">
    <property type="entry name" value="SWARMING MOTILITY PROTEIN SWRC"/>
    <property type="match status" value="1"/>
</dbReference>
<feature type="transmembrane region" description="Helical" evidence="1">
    <location>
        <begin position="385"/>
        <end position="407"/>
    </location>
</feature>
<dbReference type="Gene3D" id="3.30.2090.10">
    <property type="entry name" value="Multidrug efflux transporter AcrB TolC docking domain, DN and DC subdomains"/>
    <property type="match status" value="2"/>
</dbReference>
<reference evidence="2 3" key="1">
    <citation type="journal article" date="2016" name="Int. J. Syst. Evol. Microbiol.">
        <title>Pyruvatibacter mobilis gen. nov., sp. nov., a marine bacterium from the culture broth of Picochlorum sp. 122.</title>
        <authorList>
            <person name="Wang G."/>
            <person name="Tang M."/>
            <person name="Wu H."/>
            <person name="Dai S."/>
            <person name="Li T."/>
            <person name="Chen C."/>
            <person name="He H."/>
            <person name="Fan J."/>
            <person name="Xiang W."/>
            <person name="Li X."/>
        </authorList>
    </citation>
    <scope>NUCLEOTIDE SEQUENCE [LARGE SCALE GENOMIC DNA]</scope>
    <source>
        <strain evidence="2 3">GYP-11</strain>
    </source>
</reference>
<dbReference type="SUPFAM" id="SSF82693">
    <property type="entry name" value="Multidrug efflux transporter AcrB pore domain, PN1, PN2, PC1 and PC2 subdomains"/>
    <property type="match status" value="2"/>
</dbReference>
<dbReference type="SUPFAM" id="SSF82714">
    <property type="entry name" value="Multidrug efflux transporter AcrB TolC docking domain, DN and DC subdomains"/>
    <property type="match status" value="2"/>
</dbReference>
<feature type="transmembrane region" description="Helical" evidence="1">
    <location>
        <begin position="891"/>
        <end position="911"/>
    </location>
</feature>
<dbReference type="AlphaFoldDB" id="A0A845QBD9"/>
<dbReference type="RefSeq" id="WP_160587444.1">
    <property type="nucleotide sequence ID" value="NZ_BMHN01000001.1"/>
</dbReference>
<dbReference type="Pfam" id="PF00873">
    <property type="entry name" value="ACR_tran"/>
    <property type="match status" value="1"/>
</dbReference>